<dbReference type="InterPro" id="IPR044216">
    <property type="entry name" value="WDL7"/>
</dbReference>
<protein>
    <submittedName>
        <fullName evidence="2">(rape) hypothetical protein</fullName>
    </submittedName>
</protein>
<name>A0A816JS98_BRANA</name>
<reference evidence="2" key="1">
    <citation type="submission" date="2021-01" db="EMBL/GenBank/DDBJ databases">
        <authorList>
            <consortium name="Genoscope - CEA"/>
            <person name="William W."/>
        </authorList>
    </citation>
    <scope>NUCLEOTIDE SEQUENCE</scope>
</reference>
<gene>
    <name evidence="2" type="ORF">DARMORV10_C04P47520.1</name>
</gene>
<dbReference type="PANTHER" id="PTHR47067:SF15">
    <property type="entry name" value="GENOME ASSEMBLY, CHROMOSOME: A04"/>
    <property type="match status" value="1"/>
</dbReference>
<proteinExistence type="predicted"/>
<dbReference type="Proteomes" id="UP001295469">
    <property type="component" value="Chromosome C04"/>
</dbReference>
<feature type="compositionally biased region" description="Basic and acidic residues" evidence="1">
    <location>
        <begin position="197"/>
        <end position="213"/>
    </location>
</feature>
<sequence>MGESAVLFHSYSFGAPSLSRNETHQDNTKHALSQSVSFGRFATENLEWGKWSSFSHKKYVDEAEKYSQPGSVAQKKAFFDAHYKKIAESKKAKASLDESKQQQQPESVAVLLNTLETLTKDEVKEEESGETELVSEEFVVLSTEKDKEEEEPETKCVVVVLEQEDVVVGSSLAEPVSEDDLQAVVDVLDEREEDEELLKKSSPVEEKEEERKFVTNKSSVFPSETPDKAMELVVTQKLSEDSIKKNEKSVRPRFSFLKLLMGSTKAQRQNSKKRTDKKPNKPFLCLCFNPEMVRETEGPTKTMERNISEDKDRLFSAGFKALRKVCPQDSRIFECTVAKQLEYHKFVLYL</sequence>
<evidence type="ECO:0000256" key="1">
    <source>
        <dbReference type="SAM" id="MobiDB-lite"/>
    </source>
</evidence>
<dbReference type="EMBL" id="HG994368">
    <property type="protein sequence ID" value="CAF1859239.1"/>
    <property type="molecule type" value="Genomic_DNA"/>
</dbReference>
<dbReference type="KEGG" id="bna:106393862"/>
<dbReference type="PANTHER" id="PTHR47067">
    <property type="entry name" value="TPX2 (TARGETING PROTEIN FOR XKLP2) PROTEIN FAMILY-RELATED"/>
    <property type="match status" value="1"/>
</dbReference>
<feature type="region of interest" description="Disordered" evidence="1">
    <location>
        <begin position="192"/>
        <end position="221"/>
    </location>
</feature>
<dbReference type="OrthoDB" id="621651at2759"/>
<organism evidence="2">
    <name type="scientific">Brassica napus</name>
    <name type="common">Rape</name>
    <dbReference type="NCBI Taxonomy" id="3708"/>
    <lineage>
        <taxon>Eukaryota</taxon>
        <taxon>Viridiplantae</taxon>
        <taxon>Streptophyta</taxon>
        <taxon>Embryophyta</taxon>
        <taxon>Tracheophyta</taxon>
        <taxon>Spermatophyta</taxon>
        <taxon>Magnoliopsida</taxon>
        <taxon>eudicotyledons</taxon>
        <taxon>Gunneridae</taxon>
        <taxon>Pentapetalae</taxon>
        <taxon>rosids</taxon>
        <taxon>malvids</taxon>
        <taxon>Brassicales</taxon>
        <taxon>Brassicaceae</taxon>
        <taxon>Brassiceae</taxon>
        <taxon>Brassica</taxon>
    </lineage>
</organism>
<accession>A0A816JS98</accession>
<dbReference type="AlphaFoldDB" id="A0A816JS98"/>
<evidence type="ECO:0000313" key="2">
    <source>
        <dbReference type="EMBL" id="CAF1859239.1"/>
    </source>
</evidence>